<dbReference type="Gene3D" id="3.30.420.10">
    <property type="entry name" value="Ribonuclease H-like superfamily/Ribonuclease H"/>
    <property type="match status" value="1"/>
</dbReference>
<dbReference type="GO" id="GO:0003676">
    <property type="term" value="F:nucleic acid binding"/>
    <property type="evidence" value="ECO:0007669"/>
    <property type="project" value="InterPro"/>
</dbReference>
<gene>
    <name evidence="2" type="ORF">Athens101428_796</name>
</gene>
<dbReference type="PANTHER" id="PTHR47723">
    <property type="entry name" value="OS05G0353850 PROTEIN"/>
    <property type="match status" value="1"/>
</dbReference>
<proteinExistence type="predicted"/>
<dbReference type="CDD" id="cd09279">
    <property type="entry name" value="RNase_HI_like"/>
    <property type="match status" value="1"/>
</dbReference>
<dbReference type="AlphaFoldDB" id="A0A554LIW8"/>
<accession>A0A554LIW8</accession>
<dbReference type="EMBL" id="VMGN01000062">
    <property type="protein sequence ID" value="TSC92802.1"/>
    <property type="molecule type" value="Genomic_DNA"/>
</dbReference>
<dbReference type="SUPFAM" id="SSF53098">
    <property type="entry name" value="Ribonuclease H-like"/>
    <property type="match status" value="1"/>
</dbReference>
<reference evidence="2 3" key="1">
    <citation type="submission" date="2017-07" db="EMBL/GenBank/DDBJ databases">
        <title>Mechanisms for carbon and nitrogen cycling indicate functional differentiation within the Candidate Phyla Radiation.</title>
        <authorList>
            <person name="Danczak R.E."/>
            <person name="Johnston M.D."/>
            <person name="Kenah C."/>
            <person name="Slattery M."/>
            <person name="Wrighton K.C."/>
            <person name="Wilkins M.J."/>
        </authorList>
    </citation>
    <scope>NUCLEOTIDE SEQUENCE [LARGE SCALE GENOMIC DNA]</scope>
    <source>
        <strain evidence="2">Athens1014_28</strain>
    </source>
</reference>
<feature type="domain" description="RNase H type-1" evidence="1">
    <location>
        <begin position="1"/>
        <end position="137"/>
    </location>
</feature>
<evidence type="ECO:0000313" key="3">
    <source>
        <dbReference type="Proteomes" id="UP000316495"/>
    </source>
</evidence>
<dbReference type="InterPro" id="IPR012337">
    <property type="entry name" value="RNaseH-like_sf"/>
</dbReference>
<dbReference type="Pfam" id="PF13456">
    <property type="entry name" value="RVT_3"/>
    <property type="match status" value="1"/>
</dbReference>
<dbReference type="PROSITE" id="PS50879">
    <property type="entry name" value="RNASE_H_1"/>
    <property type="match status" value="1"/>
</dbReference>
<dbReference type="GO" id="GO:0004523">
    <property type="term" value="F:RNA-DNA hybrid ribonuclease activity"/>
    <property type="evidence" value="ECO:0007669"/>
    <property type="project" value="InterPro"/>
</dbReference>
<name>A0A554LIW8_9BACT</name>
<dbReference type="InterPro" id="IPR002156">
    <property type="entry name" value="RNaseH_domain"/>
</dbReference>
<protein>
    <submittedName>
        <fullName evidence="2">Putative phosphoglycerate mutase</fullName>
    </submittedName>
</protein>
<comment type="caution">
    <text evidence="2">The sequence shown here is derived from an EMBL/GenBank/DDBJ whole genome shotgun (WGS) entry which is preliminary data.</text>
</comment>
<dbReference type="PANTHER" id="PTHR47723:SF24">
    <property type="entry name" value="RNASE H TYPE-1 DOMAIN-CONTAINING PROTEIN"/>
    <property type="match status" value="1"/>
</dbReference>
<organism evidence="2 3">
    <name type="scientific">Candidatus Berkelbacteria bacterium Athens1014_28</name>
    <dbReference type="NCBI Taxonomy" id="2017145"/>
    <lineage>
        <taxon>Bacteria</taxon>
        <taxon>Candidatus Berkelbacteria</taxon>
    </lineage>
</organism>
<dbReference type="Proteomes" id="UP000316495">
    <property type="component" value="Unassembled WGS sequence"/>
</dbReference>
<dbReference type="InterPro" id="IPR036397">
    <property type="entry name" value="RNaseH_sf"/>
</dbReference>
<dbReference type="InterPro" id="IPR053151">
    <property type="entry name" value="RNase_H-like"/>
</dbReference>
<evidence type="ECO:0000313" key="2">
    <source>
        <dbReference type="EMBL" id="TSC92802.1"/>
    </source>
</evidence>
<sequence length="140" mass="15972">MYINTDGGSRGNPGPAAIGIVFFDDKEKEIHHFKKAIGRATNNEAEYQAIISALDILLKSKWFSENNHNKKEVVCRLDSQLVVEQINGNYKIKQDHIKLLIAQLRQMISQMNLNISFVHIPREENKIADRLVNEALDNES</sequence>
<evidence type="ECO:0000259" key="1">
    <source>
        <dbReference type="PROSITE" id="PS50879"/>
    </source>
</evidence>